<dbReference type="OrthoDB" id="167398at2759"/>
<evidence type="ECO:0000256" key="8">
    <source>
        <dbReference type="SAM" id="Phobius"/>
    </source>
</evidence>
<keyword evidence="5" id="KW-0406">Ion transport</keyword>
<feature type="compositionally biased region" description="Polar residues" evidence="7">
    <location>
        <begin position="552"/>
        <end position="564"/>
    </location>
</feature>
<dbReference type="SFLD" id="SFLDS00052">
    <property type="entry name" value="Ferric_Reductase_Domain"/>
    <property type="match status" value="1"/>
</dbReference>
<dbReference type="PROSITE" id="PS51384">
    <property type="entry name" value="FAD_FR"/>
    <property type="match status" value="1"/>
</dbReference>
<comment type="caution">
    <text evidence="10">The sequence shown here is derived from an EMBL/GenBank/DDBJ whole genome shotgun (WGS) entry which is preliminary data.</text>
</comment>
<dbReference type="InterPro" id="IPR017927">
    <property type="entry name" value="FAD-bd_FR_type"/>
</dbReference>
<keyword evidence="3 8" id="KW-1133">Transmembrane helix</keyword>
<feature type="compositionally biased region" description="Low complexity" evidence="7">
    <location>
        <begin position="597"/>
        <end position="622"/>
    </location>
</feature>
<dbReference type="GO" id="GO:0005886">
    <property type="term" value="C:plasma membrane"/>
    <property type="evidence" value="ECO:0007669"/>
    <property type="project" value="TreeGrafter"/>
</dbReference>
<dbReference type="AlphaFoldDB" id="A0A9P6QDL4"/>
<feature type="transmembrane region" description="Helical" evidence="8">
    <location>
        <begin position="166"/>
        <end position="194"/>
    </location>
</feature>
<organism evidence="10 11">
    <name type="scientific">Actinomortierella ambigua</name>
    <dbReference type="NCBI Taxonomy" id="1343610"/>
    <lineage>
        <taxon>Eukaryota</taxon>
        <taxon>Fungi</taxon>
        <taxon>Fungi incertae sedis</taxon>
        <taxon>Mucoromycota</taxon>
        <taxon>Mortierellomycotina</taxon>
        <taxon>Mortierellomycetes</taxon>
        <taxon>Mortierellales</taxon>
        <taxon>Mortierellaceae</taxon>
        <taxon>Actinomortierella</taxon>
    </lineage>
</organism>
<name>A0A9P6QDL4_9FUNG</name>
<protein>
    <recommendedName>
        <fullName evidence="9">FAD-binding FR-type domain-containing protein</fullName>
    </recommendedName>
</protein>
<evidence type="ECO:0000256" key="2">
    <source>
        <dbReference type="ARBA" id="ARBA00022692"/>
    </source>
</evidence>
<dbReference type="PANTHER" id="PTHR11972">
    <property type="entry name" value="NADPH OXIDASE"/>
    <property type="match status" value="1"/>
</dbReference>
<dbReference type="Proteomes" id="UP000807716">
    <property type="component" value="Unassembled WGS sequence"/>
</dbReference>
<evidence type="ECO:0000256" key="1">
    <source>
        <dbReference type="ARBA" id="ARBA00004141"/>
    </source>
</evidence>
<dbReference type="CDD" id="cd06186">
    <property type="entry name" value="NOX_Duox_like_FAD_NADP"/>
    <property type="match status" value="1"/>
</dbReference>
<dbReference type="Pfam" id="PF01794">
    <property type="entry name" value="Ferric_reduct"/>
    <property type="match status" value="1"/>
</dbReference>
<dbReference type="SUPFAM" id="SSF63380">
    <property type="entry name" value="Riboflavin synthase domain-like"/>
    <property type="match status" value="1"/>
</dbReference>
<evidence type="ECO:0000256" key="7">
    <source>
        <dbReference type="SAM" id="MobiDB-lite"/>
    </source>
</evidence>
<dbReference type="InterPro" id="IPR013112">
    <property type="entry name" value="FAD-bd_8"/>
</dbReference>
<keyword evidence="4" id="KW-0560">Oxidoreductase</keyword>
<proteinExistence type="predicted"/>
<comment type="subcellular location">
    <subcellularLocation>
        <location evidence="1">Membrane</location>
        <topology evidence="1">Multi-pass membrane protein</topology>
    </subcellularLocation>
</comment>
<feature type="transmembrane region" description="Helical" evidence="8">
    <location>
        <begin position="21"/>
        <end position="40"/>
    </location>
</feature>
<feature type="domain" description="FAD-binding FR-type" evidence="9">
    <location>
        <begin position="322"/>
        <end position="442"/>
    </location>
</feature>
<feature type="transmembrane region" description="Helical" evidence="8">
    <location>
        <begin position="686"/>
        <end position="704"/>
    </location>
</feature>
<gene>
    <name evidence="10" type="ORF">DFQ27_000580</name>
</gene>
<dbReference type="GO" id="GO:0006811">
    <property type="term" value="P:monoatomic ion transport"/>
    <property type="evidence" value="ECO:0007669"/>
    <property type="project" value="UniProtKB-KW"/>
</dbReference>
<dbReference type="Gene3D" id="3.40.50.80">
    <property type="entry name" value="Nucleotide-binding domain of ferredoxin-NADP reductase (FNR) module"/>
    <property type="match status" value="1"/>
</dbReference>
<keyword evidence="6 8" id="KW-0472">Membrane</keyword>
<evidence type="ECO:0000313" key="11">
    <source>
        <dbReference type="Proteomes" id="UP000807716"/>
    </source>
</evidence>
<reference evidence="10" key="1">
    <citation type="journal article" date="2020" name="Fungal Divers.">
        <title>Resolving the Mortierellaceae phylogeny through synthesis of multi-gene phylogenetics and phylogenomics.</title>
        <authorList>
            <person name="Vandepol N."/>
            <person name="Liber J."/>
            <person name="Desiro A."/>
            <person name="Na H."/>
            <person name="Kennedy M."/>
            <person name="Barry K."/>
            <person name="Grigoriev I.V."/>
            <person name="Miller A.N."/>
            <person name="O'Donnell K."/>
            <person name="Stajich J.E."/>
            <person name="Bonito G."/>
        </authorList>
    </citation>
    <scope>NUCLEOTIDE SEQUENCE</scope>
    <source>
        <strain evidence="10">BC1065</strain>
    </source>
</reference>
<feature type="transmembrane region" description="Helical" evidence="8">
    <location>
        <begin position="215"/>
        <end position="236"/>
    </location>
</feature>
<sequence length="903" mass="101793">MSTEAFGFMKGREAKAALVDHGYQIAIVLLLVITGFYFVALDDYWTWIKRADLIFKVYNRRDWLMIPFVLIPLLAGHLITIWSHYFRTDEVFQRSIQHVTLSQHDKDLHQAAKRSQKNPTHFWHRRWWGWTYKQWVMAALIIVVNIIWFGVSYVHDYPAYRRRFGILSSFGLAFGSASGYAVLACTAWILFLILRRSMLHALGWTYSELVPFHRWLGVLITFWSTTHTIGYLIYYFNENILYEGFDFFEARGLMNWFGVFAYVALLILAVFSFPFVRRKLYGVFMALHRVMTVIFIVGTIAHFPYYMMWYYVLPSFILFLLDRFVPKYIQTRTILPTATVTMDPNGVDIMRITLRSRTPMKPYYPGDYILLQVPEIGTLYHPFTIASYYPDDPCAITLFVRIYNESRLSWTPLLAKLGGGNPGNTVQVNARVDGVFGDRVHDYFESDVCVLFVAGVALTTFTALIKSVGAQIAATKAKGDPTPAFRMYLICSFKTESEMYAYGSFLSQIMTDPRFTSWLETRIYVTRGDTPALKTVVVGEGHGSEAAKPTQPLLSAQSSIATTDTGKKPTYGSFEPVAASASALNRVLSDRTMIERSTGSSTLTSSASSLSSASSSSSSTPGPSSPWLTPTDPVLLRSSSAKTAVDEEGNHNTGNNDDDTSMLKKTRLSTFEDVNSQAEAMRLAHYDLALSFLLIFIPLVFWFLSKAIYWEGYSGKRCSLFDRNATMERTMYCLMTYSLIPGCLHFIVMSIGGYMALYLARRAMDREETSAVSAHGGDGAGGGSEEESSRLLYKKKSGGDVLLEEAMYARQARARRESAALAFERGRVEVESIMRGFIDRGIGGVLSDAETDSSNRSSSTNTKKAIRSTTVLASGPDSFVDRIEDMTKQVRWAVDFHRETWAP</sequence>
<evidence type="ECO:0000259" key="9">
    <source>
        <dbReference type="PROSITE" id="PS51384"/>
    </source>
</evidence>
<evidence type="ECO:0000256" key="3">
    <source>
        <dbReference type="ARBA" id="ARBA00022989"/>
    </source>
</evidence>
<dbReference type="InterPro" id="IPR050369">
    <property type="entry name" value="RBOH/FRE"/>
</dbReference>
<feature type="transmembrane region" description="Helical" evidence="8">
    <location>
        <begin position="256"/>
        <end position="276"/>
    </location>
</feature>
<dbReference type="Pfam" id="PF08022">
    <property type="entry name" value="FAD_binding_8"/>
    <property type="match status" value="1"/>
</dbReference>
<dbReference type="PANTHER" id="PTHR11972:SF69">
    <property type="entry name" value="FERRIC REDUCTION OXIDASE 6-RELATED"/>
    <property type="match status" value="1"/>
</dbReference>
<feature type="transmembrane region" description="Helical" evidence="8">
    <location>
        <begin position="739"/>
        <end position="760"/>
    </location>
</feature>
<evidence type="ECO:0000313" key="10">
    <source>
        <dbReference type="EMBL" id="KAG0265501.1"/>
    </source>
</evidence>
<dbReference type="InterPro" id="IPR017938">
    <property type="entry name" value="Riboflavin_synthase-like_b-brl"/>
</dbReference>
<evidence type="ECO:0000256" key="5">
    <source>
        <dbReference type="ARBA" id="ARBA00023065"/>
    </source>
</evidence>
<feature type="region of interest" description="Disordered" evidence="7">
    <location>
        <begin position="543"/>
        <end position="573"/>
    </location>
</feature>
<feature type="transmembrane region" description="Helical" evidence="8">
    <location>
        <begin position="63"/>
        <end position="86"/>
    </location>
</feature>
<dbReference type="InterPro" id="IPR039261">
    <property type="entry name" value="FNR_nucleotide-bd"/>
</dbReference>
<keyword evidence="5" id="KW-0813">Transport</keyword>
<dbReference type="InterPro" id="IPR013130">
    <property type="entry name" value="Fe3_Rdtase_TM_dom"/>
</dbReference>
<evidence type="ECO:0000256" key="4">
    <source>
        <dbReference type="ARBA" id="ARBA00023002"/>
    </source>
</evidence>
<keyword evidence="11" id="KW-1185">Reference proteome</keyword>
<feature type="transmembrane region" description="Helical" evidence="8">
    <location>
        <begin position="135"/>
        <end position="154"/>
    </location>
</feature>
<dbReference type="EMBL" id="JAAAJB010000115">
    <property type="protein sequence ID" value="KAG0265501.1"/>
    <property type="molecule type" value="Genomic_DNA"/>
</dbReference>
<accession>A0A9P6QDL4</accession>
<evidence type="ECO:0000256" key="6">
    <source>
        <dbReference type="ARBA" id="ARBA00023136"/>
    </source>
</evidence>
<feature type="region of interest" description="Disordered" evidence="7">
    <location>
        <begin position="596"/>
        <end position="661"/>
    </location>
</feature>
<keyword evidence="2 8" id="KW-0812">Transmembrane</keyword>
<dbReference type="GO" id="GO:0016175">
    <property type="term" value="F:superoxide-generating NAD(P)H oxidase activity"/>
    <property type="evidence" value="ECO:0007669"/>
    <property type="project" value="TreeGrafter"/>
</dbReference>
<dbReference type="SFLD" id="SFLDG01168">
    <property type="entry name" value="Ferric_reductase_subgroup_(FRE"/>
    <property type="match status" value="1"/>
</dbReference>
<feature type="transmembrane region" description="Helical" evidence="8">
    <location>
        <begin position="283"/>
        <end position="302"/>
    </location>
</feature>